<name>A0A1E3J3E5_9TREE</name>
<dbReference type="Proteomes" id="UP000095149">
    <property type="component" value="Unassembled WGS sequence"/>
</dbReference>
<dbReference type="EMBL" id="MEKH01000018">
    <property type="protein sequence ID" value="ODN95162.1"/>
    <property type="molecule type" value="Genomic_DNA"/>
</dbReference>
<accession>A0A1E3J3E5</accession>
<proteinExistence type="predicted"/>
<sequence length="254" mass="28567">MSFINPATFAALHPVHHLIFEELVASAPHSVLRLLLHLRTHHPLAKLSLATLAYTATSSPILNVSSLASQSSEQESNPHFPEEGRGPLDREEMLFRRIERLLPSNLREVVFHLDEEGEEYWNKAKHFLHTLAPREAVILIRGNVLNRAHAEAYDSIGMPSSTFGLVGKSLPLSWDGAERLRVFVGSQEGWDSLDYTEKIKDYILPMAISVYKYASNLYDESPNGAGHQRAGRKYQNRYRSSKSTFPSAIVCFNG</sequence>
<reference evidence="3 4" key="1">
    <citation type="submission" date="2016-06" db="EMBL/GenBank/DDBJ databases">
        <title>Evolution of pathogenesis and genome organization in the Tremellales.</title>
        <authorList>
            <person name="Cuomo C."/>
            <person name="Litvintseva A."/>
            <person name="Heitman J."/>
            <person name="Chen Y."/>
            <person name="Sun S."/>
            <person name="Springer D."/>
            <person name="Dromer F."/>
            <person name="Young S."/>
            <person name="Zeng Q."/>
            <person name="Chapman S."/>
            <person name="Gujja S."/>
            <person name="Saif S."/>
            <person name="Birren B."/>
        </authorList>
    </citation>
    <scope>NUCLEOTIDE SEQUENCE [LARGE SCALE GENOMIC DNA]</scope>
    <source>
        <strain evidence="3 4">CBS 6273</strain>
    </source>
</reference>
<protein>
    <submittedName>
        <fullName evidence="3">Uncharacterized protein</fullName>
    </submittedName>
</protein>
<gene>
    <name evidence="3" type="ORF">I350_08408</name>
    <name evidence="2" type="ORF">I350_08409</name>
</gene>
<dbReference type="EMBL" id="MEKH01000017">
    <property type="protein sequence ID" value="ODN95374.1"/>
    <property type="molecule type" value="Genomic_DNA"/>
</dbReference>
<feature type="region of interest" description="Disordered" evidence="1">
    <location>
        <begin position="66"/>
        <end position="87"/>
    </location>
</feature>
<evidence type="ECO:0000313" key="3">
    <source>
        <dbReference type="EMBL" id="ODN95374.1"/>
    </source>
</evidence>
<evidence type="ECO:0000313" key="4">
    <source>
        <dbReference type="Proteomes" id="UP000095149"/>
    </source>
</evidence>
<evidence type="ECO:0000256" key="1">
    <source>
        <dbReference type="SAM" id="MobiDB-lite"/>
    </source>
</evidence>
<organism evidence="3 4">
    <name type="scientific">Cryptococcus amylolentus CBS 6273</name>
    <dbReference type="NCBI Taxonomy" id="1296118"/>
    <lineage>
        <taxon>Eukaryota</taxon>
        <taxon>Fungi</taxon>
        <taxon>Dikarya</taxon>
        <taxon>Basidiomycota</taxon>
        <taxon>Agaricomycotina</taxon>
        <taxon>Tremellomycetes</taxon>
        <taxon>Tremellales</taxon>
        <taxon>Cryptococcaceae</taxon>
        <taxon>Cryptococcus</taxon>
    </lineage>
</organism>
<dbReference type="AlphaFoldDB" id="A0A1E3J3E5"/>
<comment type="caution">
    <text evidence="3">The sequence shown here is derived from an EMBL/GenBank/DDBJ whole genome shotgun (WGS) entry which is preliminary data.</text>
</comment>
<evidence type="ECO:0000313" key="2">
    <source>
        <dbReference type="EMBL" id="ODN95162.1"/>
    </source>
</evidence>
<feature type="compositionally biased region" description="Low complexity" evidence="1">
    <location>
        <begin position="66"/>
        <end position="75"/>
    </location>
</feature>